<feature type="transmembrane region" description="Helical" evidence="1">
    <location>
        <begin position="62"/>
        <end position="85"/>
    </location>
</feature>
<accession>A0A5C4N649</accession>
<evidence type="ECO:0000313" key="2">
    <source>
        <dbReference type="EMBL" id="TNC61045.1"/>
    </source>
</evidence>
<evidence type="ECO:0000313" key="3">
    <source>
        <dbReference type="Proteomes" id="UP000305709"/>
    </source>
</evidence>
<comment type="caution">
    <text evidence="2">The sequence shown here is derived from an EMBL/GenBank/DDBJ whole genome shotgun (WGS) entry which is preliminary data.</text>
</comment>
<dbReference type="EMBL" id="VDFV01000072">
    <property type="protein sequence ID" value="TNC61045.1"/>
    <property type="molecule type" value="Genomic_DNA"/>
</dbReference>
<dbReference type="OrthoDB" id="2955631at2"/>
<protein>
    <submittedName>
        <fullName evidence="2">DUF2254 domain-containing protein</fullName>
    </submittedName>
</protein>
<evidence type="ECO:0000256" key="1">
    <source>
        <dbReference type="SAM" id="Phobius"/>
    </source>
</evidence>
<dbReference type="RefSeq" id="WP_139083754.1">
    <property type="nucleotide sequence ID" value="NZ_VDFV01000072.1"/>
</dbReference>
<gene>
    <name evidence="2" type="ORF">FHG71_21540</name>
</gene>
<dbReference type="Proteomes" id="UP000305709">
    <property type="component" value="Unassembled WGS sequence"/>
</dbReference>
<reference evidence="2 3" key="1">
    <citation type="submission" date="2019-06" db="EMBL/GenBank/DDBJ databases">
        <authorList>
            <person name="Jiang L."/>
        </authorList>
    </citation>
    <scope>NUCLEOTIDE SEQUENCE [LARGE SCALE GENOMIC DNA]</scope>
    <source>
        <strain evidence="2 3">YIM 48858</strain>
    </source>
</reference>
<dbReference type="Pfam" id="PF10011">
    <property type="entry name" value="DUF2254"/>
    <property type="match status" value="1"/>
</dbReference>
<sequence>MNGSHLRLSALPILRSLWFRPEFRALLALAVVSTATFVDHLLPDGLIKFIGPSGDYGLLDAIANTLLAFAIFSLDIMVSSLLAYYGSTMPRVRPLLVEDSTARAVTSTFVGCSVPVVMGSSDCPRLTVSRRPKWCCSLPSVPFFWC</sequence>
<dbReference type="InterPro" id="IPR018723">
    <property type="entry name" value="DUF2254_membrane"/>
</dbReference>
<dbReference type="AlphaFoldDB" id="A0A5C4N649"/>
<organism evidence="2 3">
    <name type="scientific">Rubellimicrobium roseum</name>
    <dbReference type="NCBI Taxonomy" id="687525"/>
    <lineage>
        <taxon>Bacteria</taxon>
        <taxon>Pseudomonadati</taxon>
        <taxon>Pseudomonadota</taxon>
        <taxon>Alphaproteobacteria</taxon>
        <taxon>Rhodobacterales</taxon>
        <taxon>Roseobacteraceae</taxon>
        <taxon>Rubellimicrobium</taxon>
    </lineage>
</organism>
<feature type="transmembrane region" description="Helical" evidence="1">
    <location>
        <begin position="23"/>
        <end position="42"/>
    </location>
</feature>
<keyword evidence="3" id="KW-1185">Reference proteome</keyword>
<keyword evidence="1" id="KW-0812">Transmembrane</keyword>
<keyword evidence="1" id="KW-1133">Transmembrane helix</keyword>
<keyword evidence="1" id="KW-0472">Membrane</keyword>
<name>A0A5C4N649_9RHOB</name>
<proteinExistence type="predicted"/>